<dbReference type="Pfam" id="PF00413">
    <property type="entry name" value="Peptidase_M10"/>
    <property type="match status" value="1"/>
</dbReference>
<dbReference type="Proteomes" id="UP000031192">
    <property type="component" value="Unassembled WGS sequence"/>
</dbReference>
<evidence type="ECO:0000259" key="5">
    <source>
        <dbReference type="Pfam" id="PF00413"/>
    </source>
</evidence>
<dbReference type="InterPro" id="IPR001818">
    <property type="entry name" value="Pept_M10_metallopeptidase"/>
</dbReference>
<keyword evidence="4" id="KW-0862">Zinc</keyword>
<dbReference type="AlphaFoldDB" id="A0A0B4GXE6"/>
<proteinExistence type="predicted"/>
<keyword evidence="1" id="KW-0645">Protease</keyword>
<evidence type="ECO:0000256" key="4">
    <source>
        <dbReference type="ARBA" id="ARBA00022833"/>
    </source>
</evidence>
<feature type="domain" description="Peptidase M10 metallopeptidase" evidence="5">
    <location>
        <begin position="149"/>
        <end position="268"/>
    </location>
</feature>
<comment type="caution">
    <text evidence="6">The sequence shown here is derived from an EMBL/GenBank/DDBJ whole genome shotgun (WGS) entry which is preliminary data.</text>
</comment>
<evidence type="ECO:0000256" key="2">
    <source>
        <dbReference type="ARBA" id="ARBA00022723"/>
    </source>
</evidence>
<evidence type="ECO:0000313" key="7">
    <source>
        <dbReference type="Proteomes" id="UP000031192"/>
    </source>
</evidence>
<dbReference type="EMBL" id="AZNH01000099">
    <property type="protein sequence ID" value="KID82171.1"/>
    <property type="molecule type" value="Genomic_DNA"/>
</dbReference>
<keyword evidence="2" id="KW-0479">Metal-binding</keyword>
<dbReference type="InterPro" id="IPR024079">
    <property type="entry name" value="MetalloPept_cat_dom_sf"/>
</dbReference>
<reference evidence="6 7" key="1">
    <citation type="journal article" date="2014" name="Proc. Natl. Acad. Sci. U.S.A.">
        <title>Trajectory and genomic determinants of fungal-pathogen speciation and host adaptation.</title>
        <authorList>
            <person name="Hu X."/>
            <person name="Xiao G."/>
            <person name="Zheng P."/>
            <person name="Shang Y."/>
            <person name="Su Y."/>
            <person name="Zhang X."/>
            <person name="Liu X."/>
            <person name="Zhan S."/>
            <person name="St Leger R.J."/>
            <person name="Wang C."/>
        </authorList>
    </citation>
    <scope>NUCLEOTIDE SEQUENCE [LARGE SCALE GENOMIC DNA]</scope>
    <source>
        <strain evidence="6 7">ARSEF 977</strain>
    </source>
</reference>
<dbReference type="Gene3D" id="3.40.390.10">
    <property type="entry name" value="Collagenase (Catalytic Domain)"/>
    <property type="match status" value="1"/>
</dbReference>
<dbReference type="HOGENOM" id="CLU_839591_0_0_1"/>
<dbReference type="SUPFAM" id="SSF55486">
    <property type="entry name" value="Metalloproteases ('zincins'), catalytic domain"/>
    <property type="match status" value="1"/>
</dbReference>
<accession>A0A0B4GXE6</accession>
<keyword evidence="3" id="KW-0378">Hydrolase</keyword>
<organism evidence="6 7">
    <name type="scientific">Metarhizium guizhouense (strain ARSEF 977)</name>
    <dbReference type="NCBI Taxonomy" id="1276136"/>
    <lineage>
        <taxon>Eukaryota</taxon>
        <taxon>Fungi</taxon>
        <taxon>Dikarya</taxon>
        <taxon>Ascomycota</taxon>
        <taxon>Pezizomycotina</taxon>
        <taxon>Sordariomycetes</taxon>
        <taxon>Hypocreomycetidae</taxon>
        <taxon>Hypocreales</taxon>
        <taxon>Clavicipitaceae</taxon>
        <taxon>Metarhizium</taxon>
    </lineage>
</organism>
<keyword evidence="7" id="KW-1185">Reference proteome</keyword>
<dbReference type="OrthoDB" id="406838at2759"/>
<evidence type="ECO:0000256" key="1">
    <source>
        <dbReference type="ARBA" id="ARBA00022670"/>
    </source>
</evidence>
<name>A0A0B4GXE6_METGA</name>
<protein>
    <submittedName>
        <fullName evidence="6">Matrix metalloproteinase-11</fullName>
    </submittedName>
</protein>
<evidence type="ECO:0000256" key="3">
    <source>
        <dbReference type="ARBA" id="ARBA00022801"/>
    </source>
</evidence>
<sequence length="364" mass="41018">MAASTSDWRARLAAVLVPRPSVSPQSLNYFNPSATAGIAKSVNDWAIFQPTCCTRLVLTTGLSALVYFTKNKAIKAIVFPIIFKTALSAVNHTLASSQHQLRTLGREHSPLRSRPTSCSPHSYRCVTERHAETDPVSAQIGHGDHVPRWAPGSVLTYVICTETFPSPDDASYSTNQLTEAIHMWMGIGATFKQVKRDCEATFRVVYRPRPPEPDVEGVLARAFFPNKGHANDRTLHIYALAFSDAHVNYQANILAHEIGHILGLRHVFAMERERVWSATWMDQCQNSVMDYYPDSSLLRVQQQDLEELEAFYNSPMEEYDGKPVTRFEPQSSVYPLAEDEDFLSDIWILSGMRRFFSLLRRGGH</sequence>
<keyword evidence="6" id="KW-0482">Metalloprotease</keyword>
<dbReference type="GO" id="GO:0008237">
    <property type="term" value="F:metallopeptidase activity"/>
    <property type="evidence" value="ECO:0007669"/>
    <property type="project" value="InterPro"/>
</dbReference>
<gene>
    <name evidence="6" type="ORF">MGU_10491</name>
</gene>
<evidence type="ECO:0000313" key="6">
    <source>
        <dbReference type="EMBL" id="KID82171.1"/>
    </source>
</evidence>